<reference evidence="6 7" key="1">
    <citation type="journal article" date="2014" name="Genome Announc.">
        <title>Draft Genome Sequence of the Haloacid-Degrading Burkholderia caribensis Strain MBA4.</title>
        <authorList>
            <person name="Pan Y."/>
            <person name="Kong K.F."/>
            <person name="Tsang J.S."/>
        </authorList>
    </citation>
    <scope>NUCLEOTIDE SEQUENCE [LARGE SCALE GENOMIC DNA]</scope>
    <source>
        <strain evidence="6 7">MBA4</strain>
    </source>
</reference>
<dbReference type="Proteomes" id="UP000019146">
    <property type="component" value="Chromosome 2"/>
</dbReference>
<dbReference type="SUPFAM" id="SSF53850">
    <property type="entry name" value="Periplasmic binding protein-like II"/>
    <property type="match status" value="1"/>
</dbReference>
<gene>
    <name evidence="6" type="ORF">K788_0001080</name>
</gene>
<dbReference type="InterPro" id="IPR005119">
    <property type="entry name" value="LysR_subst-bd"/>
</dbReference>
<dbReference type="PROSITE" id="PS50931">
    <property type="entry name" value="HTH_LYSR"/>
    <property type="match status" value="1"/>
</dbReference>
<evidence type="ECO:0000259" key="5">
    <source>
        <dbReference type="PROSITE" id="PS50931"/>
    </source>
</evidence>
<dbReference type="PANTHER" id="PTHR30537">
    <property type="entry name" value="HTH-TYPE TRANSCRIPTIONAL REGULATOR"/>
    <property type="match status" value="1"/>
</dbReference>
<evidence type="ECO:0000313" key="7">
    <source>
        <dbReference type="Proteomes" id="UP000019146"/>
    </source>
</evidence>
<dbReference type="Pfam" id="PF03466">
    <property type="entry name" value="LysR_substrate"/>
    <property type="match status" value="1"/>
</dbReference>
<dbReference type="InterPro" id="IPR000847">
    <property type="entry name" value="LysR_HTH_N"/>
</dbReference>
<dbReference type="InterPro" id="IPR036390">
    <property type="entry name" value="WH_DNA-bd_sf"/>
</dbReference>
<dbReference type="KEGG" id="bcai:K788_0001080"/>
<evidence type="ECO:0000256" key="3">
    <source>
        <dbReference type="ARBA" id="ARBA00023125"/>
    </source>
</evidence>
<feature type="domain" description="HTH lysR-type" evidence="5">
    <location>
        <begin position="42"/>
        <end position="99"/>
    </location>
</feature>
<dbReference type="PANTHER" id="PTHR30537:SF74">
    <property type="entry name" value="HTH-TYPE TRANSCRIPTIONAL REGULATOR TRPI"/>
    <property type="match status" value="1"/>
</dbReference>
<dbReference type="GO" id="GO:0043565">
    <property type="term" value="F:sequence-specific DNA binding"/>
    <property type="evidence" value="ECO:0007669"/>
    <property type="project" value="TreeGrafter"/>
</dbReference>
<comment type="similarity">
    <text evidence="1">Belongs to the LysR transcriptional regulatory family.</text>
</comment>
<dbReference type="CDD" id="cd08432">
    <property type="entry name" value="PBP2_GcdR_TrpI_HvrB_AmpR_like"/>
    <property type="match status" value="1"/>
</dbReference>
<organism evidence="6 7">
    <name type="scientific">Paraburkholderia caribensis MBA4</name>
    <dbReference type="NCBI Taxonomy" id="1323664"/>
    <lineage>
        <taxon>Bacteria</taxon>
        <taxon>Pseudomonadati</taxon>
        <taxon>Pseudomonadota</taxon>
        <taxon>Betaproteobacteria</taxon>
        <taxon>Burkholderiales</taxon>
        <taxon>Burkholderiaceae</taxon>
        <taxon>Paraburkholderia</taxon>
    </lineage>
</organism>
<dbReference type="AlphaFoldDB" id="A0A0P0RH04"/>
<protein>
    <submittedName>
        <fullName evidence="6">Glycine cleavage system transcriptional activator</fullName>
    </submittedName>
</protein>
<sequence>MLRTRLSFADASATEMQTRFYVAIPACSVQSACYHFSMRTLPSLNALRAFEVCGRLLSVQLAANELNVTPAAVSRQIKLLEDQLGVLLFERGHRAIALTPMGERYLADIVRGFETLRTATINLTEARRRRTLKIRGYTTFSMNWLLPRLSTFHREHPDIEVSLTTSLQPVDFNTEDVDAAIRLSHAPSSDVGFDRLVPNELVPVCSPEFLRAHPDLTDAAPEALRNVPLLHSLARREDWAKWLDAAGVRGVNPLSGLSYESSILAYFAATQGVGVAMAQRVLVADQLRDGTLVMPFSFVLDQGAYTYYLIYPREHLSNAEFAAFRNWLLSIGEAPAA</sequence>
<dbReference type="InterPro" id="IPR036388">
    <property type="entry name" value="WH-like_DNA-bd_sf"/>
</dbReference>
<evidence type="ECO:0000256" key="4">
    <source>
        <dbReference type="ARBA" id="ARBA00023163"/>
    </source>
</evidence>
<evidence type="ECO:0000256" key="2">
    <source>
        <dbReference type="ARBA" id="ARBA00023015"/>
    </source>
</evidence>
<dbReference type="EMBL" id="CP012747">
    <property type="protein sequence ID" value="ALL67800.1"/>
    <property type="molecule type" value="Genomic_DNA"/>
</dbReference>
<name>A0A0P0RH04_9BURK</name>
<dbReference type="PRINTS" id="PR00039">
    <property type="entry name" value="HTHLYSR"/>
</dbReference>
<keyword evidence="4" id="KW-0804">Transcription</keyword>
<dbReference type="GO" id="GO:0003700">
    <property type="term" value="F:DNA-binding transcription factor activity"/>
    <property type="evidence" value="ECO:0007669"/>
    <property type="project" value="InterPro"/>
</dbReference>
<evidence type="ECO:0000313" key="6">
    <source>
        <dbReference type="EMBL" id="ALL67800.1"/>
    </source>
</evidence>
<dbReference type="SUPFAM" id="SSF46785">
    <property type="entry name" value="Winged helix' DNA-binding domain"/>
    <property type="match status" value="1"/>
</dbReference>
<dbReference type="Gene3D" id="3.40.190.10">
    <property type="entry name" value="Periplasmic binding protein-like II"/>
    <property type="match status" value="2"/>
</dbReference>
<keyword evidence="2" id="KW-0805">Transcription regulation</keyword>
<keyword evidence="3" id="KW-0238">DNA-binding</keyword>
<proteinExistence type="inferred from homology"/>
<dbReference type="Pfam" id="PF00126">
    <property type="entry name" value="HTH_1"/>
    <property type="match status" value="1"/>
</dbReference>
<dbReference type="GO" id="GO:0006351">
    <property type="term" value="P:DNA-templated transcription"/>
    <property type="evidence" value="ECO:0007669"/>
    <property type="project" value="TreeGrafter"/>
</dbReference>
<accession>A0A0P0RH04</accession>
<dbReference type="Gene3D" id="1.10.10.10">
    <property type="entry name" value="Winged helix-like DNA-binding domain superfamily/Winged helix DNA-binding domain"/>
    <property type="match status" value="1"/>
</dbReference>
<evidence type="ECO:0000256" key="1">
    <source>
        <dbReference type="ARBA" id="ARBA00009437"/>
    </source>
</evidence>
<dbReference type="InterPro" id="IPR058163">
    <property type="entry name" value="LysR-type_TF_proteobact-type"/>
</dbReference>